<comment type="caution">
    <text evidence="1">The sequence shown here is derived from an EMBL/GenBank/DDBJ whole genome shotgun (WGS) entry which is preliminary data.</text>
</comment>
<evidence type="ECO:0000313" key="1">
    <source>
        <dbReference type="EMBL" id="SEN91009.1"/>
    </source>
</evidence>
<organism evidence="1 2">
    <name type="scientific">Terribacillus saccharophilus</name>
    <dbReference type="NCBI Taxonomy" id="361277"/>
    <lineage>
        <taxon>Bacteria</taxon>
        <taxon>Bacillati</taxon>
        <taxon>Bacillota</taxon>
        <taxon>Bacilli</taxon>
        <taxon>Bacillales</taxon>
        <taxon>Bacillaceae</taxon>
        <taxon>Terribacillus</taxon>
    </lineage>
</organism>
<dbReference type="Gene3D" id="3.40.630.10">
    <property type="entry name" value="Zn peptidases"/>
    <property type="match status" value="1"/>
</dbReference>
<dbReference type="Gene3D" id="3.30.70.360">
    <property type="match status" value="1"/>
</dbReference>
<name>A0AAX2EIQ1_9BACI</name>
<dbReference type="InterPro" id="IPR002933">
    <property type="entry name" value="Peptidase_M20"/>
</dbReference>
<dbReference type="Proteomes" id="UP000199735">
    <property type="component" value="Unassembled WGS sequence"/>
</dbReference>
<dbReference type="AlphaFoldDB" id="A0AAX2EIQ1"/>
<gene>
    <name evidence="1" type="ORF">SAMN04489762_3054</name>
</gene>
<dbReference type="GO" id="GO:0016805">
    <property type="term" value="F:dipeptidase activity"/>
    <property type="evidence" value="ECO:0007669"/>
    <property type="project" value="TreeGrafter"/>
</dbReference>
<dbReference type="RefSeq" id="WP_318250136.1">
    <property type="nucleotide sequence ID" value="NZ_FOCD01000004.1"/>
</dbReference>
<dbReference type="EMBL" id="FOCD01000004">
    <property type="protein sequence ID" value="SEN91009.1"/>
    <property type="molecule type" value="Genomic_DNA"/>
</dbReference>
<dbReference type="InterPro" id="IPR036264">
    <property type="entry name" value="Bact_exopeptidase_dim_dom"/>
</dbReference>
<evidence type="ECO:0000313" key="2">
    <source>
        <dbReference type="Proteomes" id="UP000199735"/>
    </source>
</evidence>
<dbReference type="SUPFAM" id="SSF55031">
    <property type="entry name" value="Bacterial exopeptidase dimerisation domain"/>
    <property type="match status" value="1"/>
</dbReference>
<protein>
    <submittedName>
        <fullName evidence="1">Amidohydrolase</fullName>
    </submittedName>
</protein>
<dbReference type="SUPFAM" id="SSF53187">
    <property type="entry name" value="Zn-dependent exopeptidases"/>
    <property type="match status" value="1"/>
</dbReference>
<sequence>MEADFLFSTYYEEIKKLGESIYENPELGYKEKHTKQAVIDYLRKCNSECTIQEFSTTGLRTTLGEGKPIHIAFLAELDAVYAPSHFRSDPETGAAHNCGHYTQVAIALALYRQLVESKAYEQFDYTISFIFVPAEEYLDLAFRDELMHKGVISHYGGKPEAMKLGVFDDIDLSVCVHAMGGEFAKRTIEIDCDLAGFLYKRYTFKGKSTHAGFDPFSSVNAYNMSTLFHTAISLGRQQLDEKEKVRLNPIVMESDMSTNVIPNHIKVGTDLRTLSTPYMQTVAKRLDAAAQGSAMALQGEVEIDTQMGYLPFQQDRYLSTFVKAAYEEEEQIEDILEDNSISAAGDIGDLSYMMPCIQIGYSGFTGTIHGDDFIDVDPEYIYDIFPKFLLQVLGKLNGNIDRSKLYKRSYEEYMQVIQSILEQKEEHGIEA</sequence>
<proteinExistence type="predicted"/>
<accession>A0AAX2EIQ1</accession>
<dbReference type="InterPro" id="IPR052030">
    <property type="entry name" value="Peptidase_M20/M20A_hydrolases"/>
</dbReference>
<reference evidence="1 2" key="1">
    <citation type="submission" date="2016-10" db="EMBL/GenBank/DDBJ databases">
        <authorList>
            <person name="Varghese N."/>
            <person name="Submissions S."/>
        </authorList>
    </citation>
    <scope>NUCLEOTIDE SEQUENCE [LARGE SCALE GENOMIC DNA]</scope>
    <source>
        <strain evidence="1 2">DSM 21619</strain>
    </source>
</reference>
<dbReference type="GO" id="GO:0005737">
    <property type="term" value="C:cytoplasm"/>
    <property type="evidence" value="ECO:0007669"/>
    <property type="project" value="TreeGrafter"/>
</dbReference>
<dbReference type="GO" id="GO:0046657">
    <property type="term" value="P:folic acid catabolic process"/>
    <property type="evidence" value="ECO:0007669"/>
    <property type="project" value="TreeGrafter"/>
</dbReference>
<dbReference type="Pfam" id="PF01546">
    <property type="entry name" value="Peptidase_M20"/>
    <property type="match status" value="1"/>
</dbReference>
<dbReference type="GO" id="GO:0071713">
    <property type="term" value="F:para-aminobenzoyl-glutamate hydrolase activity"/>
    <property type="evidence" value="ECO:0007669"/>
    <property type="project" value="TreeGrafter"/>
</dbReference>
<dbReference type="PANTHER" id="PTHR30575">
    <property type="entry name" value="PEPTIDASE M20"/>
    <property type="match status" value="1"/>
</dbReference>
<dbReference type="PANTHER" id="PTHR30575:SF3">
    <property type="entry name" value="PEPTIDASE M20 DIMERISATION DOMAIN-CONTAINING PROTEIN"/>
    <property type="match status" value="1"/>
</dbReference>